<protein>
    <submittedName>
        <fullName evidence="2">Uncharacterized protein</fullName>
    </submittedName>
</protein>
<dbReference type="AlphaFoldDB" id="A0A8J2LNJ9"/>
<evidence type="ECO:0000256" key="1">
    <source>
        <dbReference type="SAM" id="MobiDB-lite"/>
    </source>
</evidence>
<reference evidence="2" key="1">
    <citation type="submission" date="2021-06" db="EMBL/GenBank/DDBJ databases">
        <authorList>
            <person name="Hodson N. C."/>
            <person name="Mongue J. A."/>
            <person name="Jaron S. K."/>
        </authorList>
    </citation>
    <scope>NUCLEOTIDE SEQUENCE</scope>
</reference>
<keyword evidence="3" id="KW-1185">Reference proteome</keyword>
<comment type="caution">
    <text evidence="2">The sequence shown here is derived from an EMBL/GenBank/DDBJ whole genome shotgun (WGS) entry which is preliminary data.</text>
</comment>
<feature type="region of interest" description="Disordered" evidence="1">
    <location>
        <begin position="1"/>
        <end position="20"/>
    </location>
</feature>
<proteinExistence type="predicted"/>
<accession>A0A8J2LNJ9</accession>
<gene>
    <name evidence="2" type="ORF">AFUS01_LOCUS43111</name>
</gene>
<dbReference type="Proteomes" id="UP000708208">
    <property type="component" value="Unassembled WGS sequence"/>
</dbReference>
<name>A0A8J2LNJ9_9HEXA</name>
<dbReference type="OrthoDB" id="40334at2759"/>
<evidence type="ECO:0000313" key="2">
    <source>
        <dbReference type="EMBL" id="CAG7833497.1"/>
    </source>
</evidence>
<evidence type="ECO:0000313" key="3">
    <source>
        <dbReference type="Proteomes" id="UP000708208"/>
    </source>
</evidence>
<dbReference type="EMBL" id="CAJVCH010569901">
    <property type="protein sequence ID" value="CAG7833497.1"/>
    <property type="molecule type" value="Genomic_DNA"/>
</dbReference>
<sequence>MGKSFWTKSGRKNKVGHNWKGNGFQTGGTLIIEKGGERVILSYKMKVVADQLGNKKILESLNIVDDNTVPMSRDITTDNDSWQMSVCNQCIENVSRW</sequence>
<organism evidence="2 3">
    <name type="scientific">Allacma fusca</name>
    <dbReference type="NCBI Taxonomy" id="39272"/>
    <lineage>
        <taxon>Eukaryota</taxon>
        <taxon>Metazoa</taxon>
        <taxon>Ecdysozoa</taxon>
        <taxon>Arthropoda</taxon>
        <taxon>Hexapoda</taxon>
        <taxon>Collembola</taxon>
        <taxon>Symphypleona</taxon>
        <taxon>Sminthuridae</taxon>
        <taxon>Allacma</taxon>
    </lineage>
</organism>